<dbReference type="Proteomes" id="UP001148018">
    <property type="component" value="Unassembled WGS sequence"/>
</dbReference>
<organism evidence="2 3">
    <name type="scientific">Muraenolepis orangiensis</name>
    <name type="common">Patagonian moray cod</name>
    <dbReference type="NCBI Taxonomy" id="630683"/>
    <lineage>
        <taxon>Eukaryota</taxon>
        <taxon>Metazoa</taxon>
        <taxon>Chordata</taxon>
        <taxon>Craniata</taxon>
        <taxon>Vertebrata</taxon>
        <taxon>Euteleostomi</taxon>
        <taxon>Actinopterygii</taxon>
        <taxon>Neopterygii</taxon>
        <taxon>Teleostei</taxon>
        <taxon>Neoteleostei</taxon>
        <taxon>Acanthomorphata</taxon>
        <taxon>Zeiogadaria</taxon>
        <taxon>Gadariae</taxon>
        <taxon>Gadiformes</taxon>
        <taxon>Muraenolepidoidei</taxon>
        <taxon>Muraenolepididae</taxon>
        <taxon>Muraenolepis</taxon>
    </lineage>
</organism>
<dbReference type="AlphaFoldDB" id="A0A9Q0EQJ6"/>
<protein>
    <submittedName>
        <fullName evidence="2">Uncharacterized protein</fullName>
    </submittedName>
</protein>
<evidence type="ECO:0000313" key="2">
    <source>
        <dbReference type="EMBL" id="KAJ3611669.1"/>
    </source>
</evidence>
<dbReference type="OrthoDB" id="5801062at2759"/>
<feature type="region of interest" description="Disordered" evidence="1">
    <location>
        <begin position="42"/>
        <end position="61"/>
    </location>
</feature>
<accession>A0A9Q0EQJ6</accession>
<sequence length="133" mass="14422">VAAAAQVNLIHPSKCKLSSRPRLSASAHYPQSPLGESLALLTHSKRPSGGGPPPWPKRNKVETCQEEAEEDLTLVAPEAASPDGPHATPPAHRLTKVMFSPSQHCFSHACTVHVRRNTIERKSQNNLLIVICK</sequence>
<name>A0A9Q0EQJ6_9TELE</name>
<reference evidence="2" key="1">
    <citation type="submission" date="2022-07" db="EMBL/GenBank/DDBJ databases">
        <title>Chromosome-level genome of Muraenolepis orangiensis.</title>
        <authorList>
            <person name="Kim J."/>
        </authorList>
    </citation>
    <scope>NUCLEOTIDE SEQUENCE</scope>
    <source>
        <strain evidence="2">KU_S4_2022</strain>
        <tissue evidence="2">Muscle</tissue>
    </source>
</reference>
<comment type="caution">
    <text evidence="2">The sequence shown here is derived from an EMBL/GenBank/DDBJ whole genome shotgun (WGS) entry which is preliminary data.</text>
</comment>
<evidence type="ECO:0000256" key="1">
    <source>
        <dbReference type="SAM" id="MobiDB-lite"/>
    </source>
</evidence>
<proteinExistence type="predicted"/>
<gene>
    <name evidence="2" type="ORF">NHX12_021683</name>
</gene>
<dbReference type="EMBL" id="JANIIK010000037">
    <property type="protein sequence ID" value="KAJ3611669.1"/>
    <property type="molecule type" value="Genomic_DNA"/>
</dbReference>
<feature type="region of interest" description="Disordered" evidence="1">
    <location>
        <begin position="15"/>
        <end position="36"/>
    </location>
</feature>
<evidence type="ECO:0000313" key="3">
    <source>
        <dbReference type="Proteomes" id="UP001148018"/>
    </source>
</evidence>
<keyword evidence="3" id="KW-1185">Reference proteome</keyword>
<feature type="non-terminal residue" evidence="2">
    <location>
        <position position="1"/>
    </location>
</feature>